<organism evidence="1">
    <name type="scientific">Ixodes ricinus</name>
    <name type="common">Common tick</name>
    <name type="synonym">Acarus ricinus</name>
    <dbReference type="NCBI Taxonomy" id="34613"/>
    <lineage>
        <taxon>Eukaryota</taxon>
        <taxon>Metazoa</taxon>
        <taxon>Ecdysozoa</taxon>
        <taxon>Arthropoda</taxon>
        <taxon>Chelicerata</taxon>
        <taxon>Arachnida</taxon>
        <taxon>Acari</taxon>
        <taxon>Parasitiformes</taxon>
        <taxon>Ixodida</taxon>
        <taxon>Ixodoidea</taxon>
        <taxon>Ixodidae</taxon>
        <taxon>Ixodinae</taxon>
        <taxon>Ixodes</taxon>
    </lineage>
</organism>
<protein>
    <submittedName>
        <fullName evidence="1">Uncharacterized protein</fullName>
    </submittedName>
</protein>
<dbReference type="AlphaFoldDB" id="A0A6B0TXR3"/>
<dbReference type="EMBL" id="GIFC01002789">
    <property type="protein sequence ID" value="MXU84872.1"/>
    <property type="molecule type" value="Transcribed_RNA"/>
</dbReference>
<sequence length="83" mass="9437">MSRQPLYIRIYSWVQPVSFAAVFILHLGVNVESETACSQPVFLPPKLQSVPRGPFRRLQHWGRQFTLGIKEPTCVASAKWVSP</sequence>
<evidence type="ECO:0000313" key="1">
    <source>
        <dbReference type="EMBL" id="MXU84872.1"/>
    </source>
</evidence>
<reference evidence="1" key="1">
    <citation type="submission" date="2019-12" db="EMBL/GenBank/DDBJ databases">
        <title>An insight into the sialome of adult female Ixodes ricinus ticks feeding for 6 days.</title>
        <authorList>
            <person name="Perner J."/>
            <person name="Ribeiro J.M.C."/>
        </authorList>
    </citation>
    <scope>NUCLEOTIDE SEQUENCE</scope>
    <source>
        <strain evidence="1">Semi-engorged</strain>
        <tissue evidence="1">Salivary glands</tissue>
    </source>
</reference>
<accession>A0A6B0TXR3</accession>
<proteinExistence type="predicted"/>
<name>A0A6B0TXR3_IXORI</name>